<feature type="region of interest" description="Disordered" evidence="1">
    <location>
        <begin position="1"/>
        <end position="26"/>
    </location>
</feature>
<dbReference type="EnsemblBacteria" id="CAD15189">
    <property type="protein sequence ID" value="CAD15189"/>
    <property type="gene ID" value="RSc1487"/>
</dbReference>
<dbReference type="RefSeq" id="WP_011001436.1">
    <property type="nucleotide sequence ID" value="NC_003295.1"/>
</dbReference>
<dbReference type="KEGG" id="rso:RSc1487"/>
<dbReference type="EMBL" id="AL646052">
    <property type="protein sequence ID" value="CAD15189.1"/>
    <property type="molecule type" value="Genomic_DNA"/>
</dbReference>
<sequence length="126" mass="13340">MQVTINQEVQAQPADTVPAGNLTDGMTVTDAKGRSITLKRPALLAQFRLVEAAGDSATNAAYMNMIRPLLFVTAIDGEIAPPPTSKIQIEALIQRVGEEGYEAVAAALLAEMGTTTEEEEVAALKK</sequence>
<name>Q8XZB5_RALN1</name>
<proteinExistence type="predicted"/>
<reference evidence="2 3" key="1">
    <citation type="journal article" date="2002" name="Nature">
        <title>Genome sequence of the plant pathogen Ralstonia solanacearum.</title>
        <authorList>
            <person name="Salanoubat M."/>
            <person name="Genin S."/>
            <person name="Artiguenave F."/>
            <person name="Gouzy J."/>
            <person name="Mangenot S."/>
            <person name="Arlat M."/>
            <person name="Billault A."/>
            <person name="Brottier P."/>
            <person name="Camus J.C."/>
            <person name="Cattolico L."/>
            <person name="Chandler M."/>
            <person name="Choisne N."/>
            <person name="Claudel-Renard C."/>
            <person name="Cunnac S."/>
            <person name="Demange N."/>
            <person name="Gaspin C."/>
            <person name="Lavie M."/>
            <person name="Moisan A."/>
            <person name="Robert C."/>
            <person name="Saurin W."/>
            <person name="Schiex T."/>
            <person name="Siguier P."/>
            <person name="Thebault P."/>
            <person name="Whalen M."/>
            <person name="Wincker P."/>
            <person name="Levy M."/>
            <person name="Weissenbach J."/>
            <person name="Boucher C.A."/>
        </authorList>
    </citation>
    <scope>NUCLEOTIDE SEQUENCE [LARGE SCALE GENOMIC DNA]</scope>
    <source>
        <strain evidence="3">ATCC BAA-1114 / GMI1000</strain>
    </source>
</reference>
<protein>
    <submittedName>
        <fullName evidence="2">Uncharacterized protein</fullName>
    </submittedName>
</protein>
<dbReference type="eggNOG" id="ENOG5032ZQV">
    <property type="taxonomic scope" value="Bacteria"/>
</dbReference>
<dbReference type="AlphaFoldDB" id="Q8XZB5"/>
<dbReference type="STRING" id="267608.RSc1487"/>
<organism evidence="2 3">
    <name type="scientific">Ralstonia nicotianae (strain ATCC BAA-1114 / GMI1000)</name>
    <name type="common">Ralstonia solanacearum</name>
    <dbReference type="NCBI Taxonomy" id="267608"/>
    <lineage>
        <taxon>Bacteria</taxon>
        <taxon>Pseudomonadati</taxon>
        <taxon>Pseudomonadota</taxon>
        <taxon>Betaproteobacteria</taxon>
        <taxon>Burkholderiales</taxon>
        <taxon>Burkholderiaceae</taxon>
        <taxon>Ralstonia</taxon>
        <taxon>Ralstonia solanacearum species complex</taxon>
    </lineage>
</organism>
<feature type="compositionally biased region" description="Polar residues" evidence="1">
    <location>
        <begin position="1"/>
        <end position="10"/>
    </location>
</feature>
<evidence type="ECO:0000256" key="1">
    <source>
        <dbReference type="SAM" id="MobiDB-lite"/>
    </source>
</evidence>
<dbReference type="PATRIC" id="fig|267608.8.peg.1521"/>
<evidence type="ECO:0000313" key="2">
    <source>
        <dbReference type="EMBL" id="CAD15189.1"/>
    </source>
</evidence>
<dbReference type="Proteomes" id="UP000001436">
    <property type="component" value="Chromosome"/>
</dbReference>
<evidence type="ECO:0000313" key="3">
    <source>
        <dbReference type="Proteomes" id="UP000001436"/>
    </source>
</evidence>
<accession>Q8XZB5</accession>
<keyword evidence="3" id="KW-1185">Reference proteome</keyword>
<gene>
    <name evidence="2" type="ordered locus">RSc1487</name>
</gene>
<dbReference type="HOGENOM" id="CLU_159866_0_0_4"/>